<dbReference type="GO" id="GO:0000976">
    <property type="term" value="F:transcription cis-regulatory region binding"/>
    <property type="evidence" value="ECO:0007669"/>
    <property type="project" value="TreeGrafter"/>
</dbReference>
<keyword evidence="3" id="KW-1185">Reference proteome</keyword>
<dbReference type="PANTHER" id="PTHR33202">
    <property type="entry name" value="ZINC UPTAKE REGULATION PROTEIN"/>
    <property type="match status" value="1"/>
</dbReference>
<evidence type="ECO:0000313" key="2">
    <source>
        <dbReference type="EMBL" id="BAU47706.1"/>
    </source>
</evidence>
<keyword evidence="1" id="KW-0408">Iron</keyword>
<dbReference type="SUPFAM" id="SSF46785">
    <property type="entry name" value="Winged helix' DNA-binding domain"/>
    <property type="match status" value="1"/>
</dbReference>
<reference evidence="2 3" key="1">
    <citation type="submission" date="2015-08" db="EMBL/GenBank/DDBJ databases">
        <title>Complete genome sequence of Sulfurifustis variabilis.</title>
        <authorList>
            <person name="Miura A."/>
            <person name="Kojima H."/>
            <person name="Fukui M."/>
        </authorList>
    </citation>
    <scope>NUCLEOTIDE SEQUENCE [LARGE SCALE GENOMIC DNA]</scope>
    <source>
        <strain evidence="3">skN76</strain>
    </source>
</reference>
<dbReference type="KEGG" id="sva:SVA_1130"/>
<evidence type="ECO:0000256" key="1">
    <source>
        <dbReference type="RuleBase" id="RU364037"/>
    </source>
</evidence>
<gene>
    <name evidence="1" type="primary">fur</name>
    <name evidence="2" type="ORF">SVA_1130</name>
</gene>
<dbReference type="GO" id="GO:1900376">
    <property type="term" value="P:regulation of secondary metabolite biosynthetic process"/>
    <property type="evidence" value="ECO:0007669"/>
    <property type="project" value="TreeGrafter"/>
</dbReference>
<protein>
    <recommendedName>
        <fullName evidence="1">Ferric uptake regulation protein</fullName>
    </recommendedName>
</protein>
<comment type="subunit">
    <text evidence="1">Homodimer.</text>
</comment>
<name>A0A1B4V2F8_9GAMM</name>
<dbReference type="GO" id="GO:0008270">
    <property type="term" value="F:zinc ion binding"/>
    <property type="evidence" value="ECO:0007669"/>
    <property type="project" value="TreeGrafter"/>
</dbReference>
<dbReference type="GO" id="GO:0045892">
    <property type="term" value="P:negative regulation of DNA-templated transcription"/>
    <property type="evidence" value="ECO:0007669"/>
    <property type="project" value="TreeGrafter"/>
</dbReference>
<proteinExistence type="inferred from homology"/>
<accession>A0A1B4V2F8</accession>
<keyword evidence="1" id="KW-0678">Repressor</keyword>
<sequence length="145" mass="16004">MMHAHATEHGKRLSQPEIVALLRGRGINPTTQRIQIVRVLFERGTHLSAEDVFRAVNAESHHVSKATVYNTLGLLAEKGVVREVIADPTRIFYDPNTAPHHHLYDEGTGQLTDIDAGEVQVSGLPELPEGAMLQGVDVIVRFRAK</sequence>
<dbReference type="Proteomes" id="UP000218899">
    <property type="component" value="Chromosome"/>
</dbReference>
<dbReference type="AlphaFoldDB" id="A0A1B4V2F8"/>
<dbReference type="GO" id="GO:0005737">
    <property type="term" value="C:cytoplasm"/>
    <property type="evidence" value="ECO:0007669"/>
    <property type="project" value="UniProtKB-SubCell"/>
</dbReference>
<keyword evidence="1" id="KW-0238">DNA-binding</keyword>
<keyword evidence="1" id="KW-0805">Transcription regulation</keyword>
<dbReference type="GO" id="GO:0003700">
    <property type="term" value="F:DNA-binding transcription factor activity"/>
    <property type="evidence" value="ECO:0007669"/>
    <property type="project" value="UniProtKB-UniRule"/>
</dbReference>
<dbReference type="Pfam" id="PF01475">
    <property type="entry name" value="FUR"/>
    <property type="match status" value="1"/>
</dbReference>
<dbReference type="CDD" id="cd07153">
    <property type="entry name" value="Fur_like"/>
    <property type="match status" value="1"/>
</dbReference>
<dbReference type="InterPro" id="IPR036390">
    <property type="entry name" value="WH_DNA-bd_sf"/>
</dbReference>
<dbReference type="EMBL" id="AP014936">
    <property type="protein sequence ID" value="BAU47706.1"/>
    <property type="molecule type" value="Genomic_DNA"/>
</dbReference>
<keyword evidence="1" id="KW-0862">Zinc</keyword>
<dbReference type="Gene3D" id="1.10.10.10">
    <property type="entry name" value="Winged helix-like DNA-binding domain superfamily/Winged helix DNA-binding domain"/>
    <property type="match status" value="1"/>
</dbReference>
<comment type="similarity">
    <text evidence="1">Belongs to the Fur family.</text>
</comment>
<dbReference type="InterPro" id="IPR036388">
    <property type="entry name" value="WH-like_DNA-bd_sf"/>
</dbReference>
<dbReference type="RefSeq" id="WP_197703383.1">
    <property type="nucleotide sequence ID" value="NZ_AP014936.1"/>
</dbReference>
<evidence type="ECO:0000313" key="3">
    <source>
        <dbReference type="Proteomes" id="UP000218899"/>
    </source>
</evidence>
<dbReference type="InterPro" id="IPR002481">
    <property type="entry name" value="FUR"/>
</dbReference>
<keyword evidence="1" id="KW-0963">Cytoplasm</keyword>
<keyword evidence="1" id="KW-0804">Transcription</keyword>
<keyword evidence="1" id="KW-0479">Metal-binding</keyword>
<comment type="subcellular location">
    <subcellularLocation>
        <location evidence="1">Cytoplasm</location>
    </subcellularLocation>
</comment>
<dbReference type="PANTHER" id="PTHR33202:SF7">
    <property type="entry name" value="FERRIC UPTAKE REGULATION PROTEIN"/>
    <property type="match status" value="1"/>
</dbReference>
<organism evidence="2 3">
    <name type="scientific">Sulfurifustis variabilis</name>
    <dbReference type="NCBI Taxonomy" id="1675686"/>
    <lineage>
        <taxon>Bacteria</taxon>
        <taxon>Pseudomonadati</taxon>
        <taxon>Pseudomonadota</taxon>
        <taxon>Gammaproteobacteria</taxon>
        <taxon>Acidiferrobacterales</taxon>
        <taxon>Acidiferrobacteraceae</taxon>
        <taxon>Sulfurifustis</taxon>
    </lineage>
</organism>